<protein>
    <recommendedName>
        <fullName evidence="5">HTH cro/C1-type domain-containing protein</fullName>
    </recommendedName>
</protein>
<evidence type="ECO:0008006" key="5">
    <source>
        <dbReference type="Google" id="ProtNLM"/>
    </source>
</evidence>
<feature type="region of interest" description="Disordered" evidence="1">
    <location>
        <begin position="145"/>
        <end position="175"/>
    </location>
</feature>
<keyword evidence="2" id="KW-0812">Transmembrane</keyword>
<feature type="transmembrane region" description="Helical" evidence="2">
    <location>
        <begin position="183"/>
        <end position="204"/>
    </location>
</feature>
<comment type="caution">
    <text evidence="3">The sequence shown here is derived from an EMBL/GenBank/DDBJ whole genome shotgun (WGS) entry which is preliminary data.</text>
</comment>
<sequence>MAGWAALDDGLDPDVRAFTERLRLLVERSGLGVVAVAERTGRDRADWDAYLDARRPVPRSAVVALSDATGADLGSLTAQWEHADRAWKHLLRERAAVPAPAPALEGAPDPASAPVPPPGFDPVPPPEGVPAEHTLRMRPVPASVPAPAAAREPTARESGPEAPVPKSSAPASRAPARARRASPLLYAAGVVGALLVATAAVLLADLGGSEATPAAPAAPATTPAPTTASPLPDGVRCAGEDCAGRDPELMGCGGPLATTVARTRIGGALVEVRYSATCGGAWARISGAAPGDEVSVQAGTAVEAADVPAGGDTDAYTLMIAAGSPDGVRACAHRSSGADGCTDG</sequence>
<feature type="region of interest" description="Disordered" evidence="1">
    <location>
        <begin position="100"/>
        <end position="133"/>
    </location>
</feature>
<feature type="compositionally biased region" description="Low complexity" evidence="1">
    <location>
        <begin position="212"/>
        <end position="228"/>
    </location>
</feature>
<evidence type="ECO:0000256" key="1">
    <source>
        <dbReference type="SAM" id="MobiDB-lite"/>
    </source>
</evidence>
<gene>
    <name evidence="3" type="ORF">GCM10010305_05860</name>
</gene>
<dbReference type="Pfam" id="PF10901">
    <property type="entry name" value="DUF2690"/>
    <property type="match status" value="1"/>
</dbReference>
<dbReference type="RefSeq" id="WP_189974850.1">
    <property type="nucleotide sequence ID" value="NZ_BMUL01000001.1"/>
</dbReference>
<name>A0A918SSM1_9ACTN</name>
<dbReference type="Proteomes" id="UP000644020">
    <property type="component" value="Unassembled WGS sequence"/>
</dbReference>
<accession>A0A918SSM1</accession>
<evidence type="ECO:0000313" key="3">
    <source>
        <dbReference type="EMBL" id="GHA66721.1"/>
    </source>
</evidence>
<reference evidence="3" key="1">
    <citation type="journal article" date="2014" name="Int. J. Syst. Evol. Microbiol.">
        <title>Complete genome sequence of Corynebacterium casei LMG S-19264T (=DSM 44701T), isolated from a smear-ripened cheese.</title>
        <authorList>
            <consortium name="US DOE Joint Genome Institute (JGI-PGF)"/>
            <person name="Walter F."/>
            <person name="Albersmeier A."/>
            <person name="Kalinowski J."/>
            <person name="Ruckert C."/>
        </authorList>
    </citation>
    <scope>NUCLEOTIDE SEQUENCE</scope>
    <source>
        <strain evidence="3">JCM 4518</strain>
    </source>
</reference>
<feature type="compositionally biased region" description="Low complexity" evidence="1">
    <location>
        <begin position="164"/>
        <end position="175"/>
    </location>
</feature>
<keyword evidence="2" id="KW-0472">Membrane</keyword>
<feature type="compositionally biased region" description="Pro residues" evidence="1">
    <location>
        <begin position="111"/>
        <end position="128"/>
    </location>
</feature>
<feature type="compositionally biased region" description="Low complexity" evidence="1">
    <location>
        <begin position="100"/>
        <end position="110"/>
    </location>
</feature>
<reference evidence="3" key="2">
    <citation type="submission" date="2020-09" db="EMBL/GenBank/DDBJ databases">
        <authorList>
            <person name="Sun Q."/>
            <person name="Ohkuma M."/>
        </authorList>
    </citation>
    <scope>NUCLEOTIDE SEQUENCE</scope>
    <source>
        <strain evidence="3">JCM 4518</strain>
    </source>
</reference>
<keyword evidence="2" id="KW-1133">Transmembrane helix</keyword>
<evidence type="ECO:0000313" key="4">
    <source>
        <dbReference type="Proteomes" id="UP000644020"/>
    </source>
</evidence>
<organism evidence="3 4">
    <name type="scientific">Streptomyces termitum</name>
    <dbReference type="NCBI Taxonomy" id="67368"/>
    <lineage>
        <taxon>Bacteria</taxon>
        <taxon>Bacillati</taxon>
        <taxon>Actinomycetota</taxon>
        <taxon>Actinomycetes</taxon>
        <taxon>Kitasatosporales</taxon>
        <taxon>Streptomycetaceae</taxon>
        <taxon>Streptomyces</taxon>
    </lineage>
</organism>
<keyword evidence="4" id="KW-1185">Reference proteome</keyword>
<proteinExistence type="predicted"/>
<feature type="region of interest" description="Disordered" evidence="1">
    <location>
        <begin position="212"/>
        <end position="232"/>
    </location>
</feature>
<evidence type="ECO:0000256" key="2">
    <source>
        <dbReference type="SAM" id="Phobius"/>
    </source>
</evidence>
<dbReference type="EMBL" id="BMUL01000001">
    <property type="protein sequence ID" value="GHA66721.1"/>
    <property type="molecule type" value="Genomic_DNA"/>
</dbReference>
<dbReference type="AlphaFoldDB" id="A0A918SSM1"/>
<dbReference type="InterPro" id="IPR021224">
    <property type="entry name" value="DUF2690"/>
</dbReference>
<dbReference type="Pfam" id="PF13560">
    <property type="entry name" value="HTH_31"/>
    <property type="match status" value="1"/>
</dbReference>